<keyword evidence="1" id="KW-0732">Signal</keyword>
<organism evidence="3 4">
    <name type="scientific">Sphingomonas vulcanisoli</name>
    <dbReference type="NCBI Taxonomy" id="1658060"/>
    <lineage>
        <taxon>Bacteria</taxon>
        <taxon>Pseudomonadati</taxon>
        <taxon>Pseudomonadota</taxon>
        <taxon>Alphaproteobacteria</taxon>
        <taxon>Sphingomonadales</taxon>
        <taxon>Sphingomonadaceae</taxon>
        <taxon>Sphingomonas</taxon>
    </lineage>
</organism>
<protein>
    <submittedName>
        <fullName evidence="3">Uncharacterized SAM-binding protein YcdF (DUF218 family)</fullName>
    </submittedName>
</protein>
<dbReference type="Pfam" id="PF02698">
    <property type="entry name" value="DUF218"/>
    <property type="match status" value="1"/>
</dbReference>
<sequence length="174" mass="18952">MLRLIALLALAWALGFALFVTATPPPADDRRTDGIIVLTGGPGRLARGLRILKAEKADRLLISGVDPRVSAKAIARTYHVPNVLMARVDLGRGAVDTRTNADEAAAWIADNGYHSIRLVTADWHMRRARLELTRVLGRDIAILPDGVHGEPGLAALAREYNKYLLRRAAMIAGY</sequence>
<dbReference type="RefSeq" id="WP_341786267.1">
    <property type="nucleotide sequence ID" value="NZ_JAAOZC010000001.1"/>
</dbReference>
<evidence type="ECO:0000313" key="4">
    <source>
        <dbReference type="Proteomes" id="UP000727456"/>
    </source>
</evidence>
<feature type="chain" id="PRO_5045932149" evidence="1">
    <location>
        <begin position="23"/>
        <end position="174"/>
    </location>
</feature>
<evidence type="ECO:0000259" key="2">
    <source>
        <dbReference type="Pfam" id="PF02698"/>
    </source>
</evidence>
<proteinExistence type="predicted"/>
<feature type="signal peptide" evidence="1">
    <location>
        <begin position="1"/>
        <end position="22"/>
    </location>
</feature>
<keyword evidence="4" id="KW-1185">Reference proteome</keyword>
<dbReference type="EMBL" id="JAAOZC010000001">
    <property type="protein sequence ID" value="NIJ06886.1"/>
    <property type="molecule type" value="Genomic_DNA"/>
</dbReference>
<dbReference type="Proteomes" id="UP000727456">
    <property type="component" value="Unassembled WGS sequence"/>
</dbReference>
<reference evidence="3 4" key="1">
    <citation type="submission" date="2020-03" db="EMBL/GenBank/DDBJ databases">
        <title>Genomic Encyclopedia of Type Strains, Phase III (KMG-III): the genomes of soil and plant-associated and newly described type strains.</title>
        <authorList>
            <person name="Whitman W."/>
        </authorList>
    </citation>
    <scope>NUCLEOTIDE SEQUENCE [LARGE SCALE GENOMIC DNA]</scope>
    <source>
        <strain evidence="3 4">CECT 8804</strain>
    </source>
</reference>
<feature type="domain" description="DUF218" evidence="2">
    <location>
        <begin position="33"/>
        <end position="135"/>
    </location>
</feature>
<gene>
    <name evidence="3" type="ORF">FHS31_000468</name>
</gene>
<evidence type="ECO:0000313" key="3">
    <source>
        <dbReference type="EMBL" id="NIJ06886.1"/>
    </source>
</evidence>
<evidence type="ECO:0000256" key="1">
    <source>
        <dbReference type="SAM" id="SignalP"/>
    </source>
</evidence>
<accession>A0ABX0TMZ4</accession>
<name>A0ABX0TMZ4_9SPHN</name>
<comment type="caution">
    <text evidence="3">The sequence shown here is derived from an EMBL/GenBank/DDBJ whole genome shotgun (WGS) entry which is preliminary data.</text>
</comment>
<dbReference type="InterPro" id="IPR003848">
    <property type="entry name" value="DUF218"/>
</dbReference>
<dbReference type="CDD" id="cd06259">
    <property type="entry name" value="YdcF-like"/>
    <property type="match status" value="1"/>
</dbReference>